<evidence type="ECO:0000256" key="1">
    <source>
        <dbReference type="SAM" id="MobiDB-lite"/>
    </source>
</evidence>
<feature type="compositionally biased region" description="Basic and acidic residues" evidence="1">
    <location>
        <begin position="137"/>
        <end position="151"/>
    </location>
</feature>
<sequence>MVEPPSPSPPAAVDESIQNLLEALTAKDDAWWDQLAERAEDDPRLTVRRRPPTHLTRLEDPPAVPLAADRPEDLVWLEWVTWDDDSPVEHDHYHHPLGHVAPDIDCHPADTIRPPVVLTRMPRADELGADPCPECWPTDHAEPTIRGNGDR</sequence>
<dbReference type="RefSeq" id="WP_247416172.1">
    <property type="nucleotide sequence ID" value="NZ_JALLGW010000001.1"/>
</dbReference>
<dbReference type="AlphaFoldDB" id="A0ABD5RQU5"/>
<reference evidence="2 3" key="1">
    <citation type="journal article" date="2019" name="Int. J. Syst. Evol. Microbiol.">
        <title>The Global Catalogue of Microorganisms (GCM) 10K type strain sequencing project: providing services to taxonomists for standard genome sequencing and annotation.</title>
        <authorList>
            <consortium name="The Broad Institute Genomics Platform"/>
            <consortium name="The Broad Institute Genome Sequencing Center for Infectious Disease"/>
            <person name="Wu L."/>
            <person name="Ma J."/>
        </authorList>
    </citation>
    <scope>NUCLEOTIDE SEQUENCE [LARGE SCALE GENOMIC DNA]</scope>
    <source>
        <strain evidence="2 3">CGMCC 1.12543</strain>
    </source>
</reference>
<evidence type="ECO:0000313" key="3">
    <source>
        <dbReference type="Proteomes" id="UP001596099"/>
    </source>
</evidence>
<keyword evidence="3" id="KW-1185">Reference proteome</keyword>
<accession>A0ABD5RQU5</accession>
<proteinExistence type="predicted"/>
<dbReference type="EMBL" id="JBHSQH010000001">
    <property type="protein sequence ID" value="MFC5972619.1"/>
    <property type="molecule type" value="Genomic_DNA"/>
</dbReference>
<protein>
    <submittedName>
        <fullName evidence="2">Uncharacterized protein</fullName>
    </submittedName>
</protein>
<comment type="caution">
    <text evidence="2">The sequence shown here is derived from an EMBL/GenBank/DDBJ whole genome shotgun (WGS) entry which is preliminary data.</text>
</comment>
<feature type="region of interest" description="Disordered" evidence="1">
    <location>
        <begin position="38"/>
        <end position="66"/>
    </location>
</feature>
<gene>
    <name evidence="2" type="ORF">ACFPYI_14875</name>
</gene>
<name>A0ABD5RQU5_9EURY</name>
<dbReference type="Proteomes" id="UP001596099">
    <property type="component" value="Unassembled WGS sequence"/>
</dbReference>
<evidence type="ECO:0000313" key="2">
    <source>
        <dbReference type="EMBL" id="MFC5972619.1"/>
    </source>
</evidence>
<organism evidence="2 3">
    <name type="scientific">Halomarina salina</name>
    <dbReference type="NCBI Taxonomy" id="1872699"/>
    <lineage>
        <taxon>Archaea</taxon>
        <taxon>Methanobacteriati</taxon>
        <taxon>Methanobacteriota</taxon>
        <taxon>Stenosarchaea group</taxon>
        <taxon>Halobacteria</taxon>
        <taxon>Halobacteriales</taxon>
        <taxon>Natronomonadaceae</taxon>
        <taxon>Halomarina</taxon>
    </lineage>
</organism>
<feature type="region of interest" description="Disordered" evidence="1">
    <location>
        <begin position="132"/>
        <end position="151"/>
    </location>
</feature>